<evidence type="ECO:0000256" key="4">
    <source>
        <dbReference type="ARBA" id="ARBA00023163"/>
    </source>
</evidence>
<comment type="caution">
    <text evidence="8">The sequence shown here is derived from an EMBL/GenBank/DDBJ whole genome shotgun (WGS) entry which is preliminary data.</text>
</comment>
<dbReference type="EMBL" id="NBSK02000002">
    <property type="protein sequence ID" value="KAJ0222308.1"/>
    <property type="molecule type" value="Genomic_DNA"/>
</dbReference>
<feature type="domain" description="MADS-box" evidence="7">
    <location>
        <begin position="1"/>
        <end position="35"/>
    </location>
</feature>
<evidence type="ECO:0000313" key="9">
    <source>
        <dbReference type="Proteomes" id="UP000235145"/>
    </source>
</evidence>
<proteinExistence type="predicted"/>
<feature type="coiled-coil region" evidence="6">
    <location>
        <begin position="79"/>
        <end position="106"/>
    </location>
</feature>
<dbReference type="SUPFAM" id="SSF55455">
    <property type="entry name" value="SRF-like"/>
    <property type="match status" value="2"/>
</dbReference>
<dbReference type="AlphaFoldDB" id="A0A9R1WHL7"/>
<keyword evidence="5" id="KW-0539">Nucleus</keyword>
<keyword evidence="4" id="KW-0804">Transcription</keyword>
<comment type="subcellular location">
    <subcellularLocation>
        <location evidence="1">Nucleus</location>
    </subcellularLocation>
</comment>
<feature type="domain" description="MADS-box" evidence="7">
    <location>
        <begin position="186"/>
        <end position="232"/>
    </location>
</feature>
<name>A0A9R1WHL7_LACSA</name>
<evidence type="ECO:0000259" key="7">
    <source>
        <dbReference type="PROSITE" id="PS50066"/>
    </source>
</evidence>
<dbReference type="SMART" id="SM00432">
    <property type="entry name" value="MADS"/>
    <property type="match status" value="1"/>
</dbReference>
<dbReference type="Pfam" id="PF00319">
    <property type="entry name" value="SRF-TF"/>
    <property type="match status" value="1"/>
</dbReference>
<accession>A0A9R1WHL7</accession>
<sequence length="351" mass="41382">MKTKRQSTLKKRKEALIKELQTICMECRAESCMMICDGPNDPGTNDSMVWPSRQEAATMISRFMSLPEHQRSKKMITHEKFLESILVRENNKLQALKRKNDQMEMKDILHKLLIESTSVKLESEKLTQTYFYMEDLIQKIESKKSSSQNVVFTWYLLYYLQKNISLKTVIFVNERTPWRIYNNRNMARARVKLARILNESKRQATLKKRKEALIKKLQTICMECRAESCMMICDGPNDLGTNDSMVWPSRQEAAIMISRFLSLPEHQRSKKMITHEKFLESILVRENNKLQALKRKNDQMEMEDILHKLLIESASVKLESEKLTQTYFYIEDLIQKIESKESSSQNVDMRT</sequence>
<evidence type="ECO:0000256" key="5">
    <source>
        <dbReference type="ARBA" id="ARBA00023242"/>
    </source>
</evidence>
<gene>
    <name evidence="8" type="ORF">LSAT_V11C200098830</name>
</gene>
<keyword evidence="2" id="KW-0805">Transcription regulation</keyword>
<dbReference type="GO" id="GO:0046983">
    <property type="term" value="F:protein dimerization activity"/>
    <property type="evidence" value="ECO:0007669"/>
    <property type="project" value="InterPro"/>
</dbReference>
<evidence type="ECO:0000256" key="2">
    <source>
        <dbReference type="ARBA" id="ARBA00023015"/>
    </source>
</evidence>
<feature type="coiled-coil region" evidence="6">
    <location>
        <begin position="276"/>
        <end position="303"/>
    </location>
</feature>
<evidence type="ECO:0000313" key="8">
    <source>
        <dbReference type="EMBL" id="KAJ0222308.1"/>
    </source>
</evidence>
<organism evidence="8 9">
    <name type="scientific">Lactuca sativa</name>
    <name type="common">Garden lettuce</name>
    <dbReference type="NCBI Taxonomy" id="4236"/>
    <lineage>
        <taxon>Eukaryota</taxon>
        <taxon>Viridiplantae</taxon>
        <taxon>Streptophyta</taxon>
        <taxon>Embryophyta</taxon>
        <taxon>Tracheophyta</taxon>
        <taxon>Spermatophyta</taxon>
        <taxon>Magnoliopsida</taxon>
        <taxon>eudicotyledons</taxon>
        <taxon>Gunneridae</taxon>
        <taxon>Pentapetalae</taxon>
        <taxon>asterids</taxon>
        <taxon>campanulids</taxon>
        <taxon>Asterales</taxon>
        <taxon>Asteraceae</taxon>
        <taxon>Cichorioideae</taxon>
        <taxon>Cichorieae</taxon>
        <taxon>Lactucinae</taxon>
        <taxon>Lactuca</taxon>
    </lineage>
</organism>
<evidence type="ECO:0000256" key="6">
    <source>
        <dbReference type="SAM" id="Coils"/>
    </source>
</evidence>
<dbReference type="Gene3D" id="3.40.1810.10">
    <property type="entry name" value="Transcription factor, MADS-box"/>
    <property type="match status" value="2"/>
</dbReference>
<protein>
    <recommendedName>
        <fullName evidence="7">MADS-box domain-containing protein</fullName>
    </recommendedName>
</protein>
<dbReference type="PANTHER" id="PTHR11945">
    <property type="entry name" value="MADS BOX PROTEIN"/>
    <property type="match status" value="1"/>
</dbReference>
<keyword evidence="9" id="KW-1185">Reference proteome</keyword>
<dbReference type="Proteomes" id="UP000235145">
    <property type="component" value="Unassembled WGS sequence"/>
</dbReference>
<dbReference type="PROSITE" id="PS50066">
    <property type="entry name" value="MADS_BOX_2"/>
    <property type="match status" value="2"/>
</dbReference>
<evidence type="ECO:0000256" key="1">
    <source>
        <dbReference type="ARBA" id="ARBA00004123"/>
    </source>
</evidence>
<dbReference type="PANTHER" id="PTHR11945:SF629">
    <property type="entry name" value="OS02G0164450 PROTEIN"/>
    <property type="match status" value="1"/>
</dbReference>
<dbReference type="GO" id="GO:0005634">
    <property type="term" value="C:nucleus"/>
    <property type="evidence" value="ECO:0007669"/>
    <property type="project" value="UniProtKB-SubCell"/>
</dbReference>
<reference evidence="8 9" key="1">
    <citation type="journal article" date="2017" name="Nat. Commun.">
        <title>Genome assembly with in vitro proximity ligation data and whole-genome triplication in lettuce.</title>
        <authorList>
            <person name="Reyes-Chin-Wo S."/>
            <person name="Wang Z."/>
            <person name="Yang X."/>
            <person name="Kozik A."/>
            <person name="Arikit S."/>
            <person name="Song C."/>
            <person name="Xia L."/>
            <person name="Froenicke L."/>
            <person name="Lavelle D.O."/>
            <person name="Truco M.J."/>
            <person name="Xia R."/>
            <person name="Zhu S."/>
            <person name="Xu C."/>
            <person name="Xu H."/>
            <person name="Xu X."/>
            <person name="Cox K."/>
            <person name="Korf I."/>
            <person name="Meyers B.C."/>
            <person name="Michelmore R.W."/>
        </authorList>
    </citation>
    <scope>NUCLEOTIDE SEQUENCE [LARGE SCALE GENOMIC DNA]</scope>
    <source>
        <strain evidence="9">cv. Salinas</strain>
        <tissue evidence="8">Seedlings</tissue>
    </source>
</reference>
<keyword evidence="6" id="KW-0175">Coiled coil</keyword>
<dbReference type="GO" id="GO:0003677">
    <property type="term" value="F:DNA binding"/>
    <property type="evidence" value="ECO:0007669"/>
    <property type="project" value="UniProtKB-KW"/>
</dbReference>
<keyword evidence="3" id="KW-0238">DNA-binding</keyword>
<dbReference type="InterPro" id="IPR002100">
    <property type="entry name" value="TF_MADSbox"/>
</dbReference>
<evidence type="ECO:0000256" key="3">
    <source>
        <dbReference type="ARBA" id="ARBA00023125"/>
    </source>
</evidence>
<dbReference type="InterPro" id="IPR036879">
    <property type="entry name" value="TF_MADSbox_sf"/>
</dbReference>